<evidence type="ECO:0000256" key="1">
    <source>
        <dbReference type="SAM" id="SignalP"/>
    </source>
</evidence>
<dbReference type="Proteomes" id="UP000613030">
    <property type="component" value="Unassembled WGS sequence"/>
</dbReference>
<evidence type="ECO:0008006" key="4">
    <source>
        <dbReference type="Google" id="ProtNLM"/>
    </source>
</evidence>
<gene>
    <name evidence="2" type="ORF">JI741_28410</name>
</gene>
<protein>
    <recommendedName>
        <fullName evidence="4">Quinol oxidase subunit 4</fullName>
    </recommendedName>
</protein>
<keyword evidence="1" id="KW-0732">Signal</keyword>
<dbReference type="EMBL" id="JAERRB010000014">
    <property type="protein sequence ID" value="MBL0745187.1"/>
    <property type="molecule type" value="Genomic_DNA"/>
</dbReference>
<organism evidence="2 3">
    <name type="scientific">Chryseolinea lacunae</name>
    <dbReference type="NCBI Taxonomy" id="2801331"/>
    <lineage>
        <taxon>Bacteria</taxon>
        <taxon>Pseudomonadati</taxon>
        <taxon>Bacteroidota</taxon>
        <taxon>Cytophagia</taxon>
        <taxon>Cytophagales</taxon>
        <taxon>Fulvivirgaceae</taxon>
        <taxon>Chryseolinea</taxon>
    </lineage>
</organism>
<accession>A0ABS1L0Y8</accession>
<evidence type="ECO:0000313" key="3">
    <source>
        <dbReference type="Proteomes" id="UP000613030"/>
    </source>
</evidence>
<comment type="caution">
    <text evidence="2">The sequence shown here is derived from an EMBL/GenBank/DDBJ whole genome shotgun (WGS) entry which is preliminary data.</text>
</comment>
<reference evidence="2 3" key="1">
    <citation type="submission" date="2021-01" db="EMBL/GenBank/DDBJ databases">
        <title>Chryseolinea sp. Jin1 Genome sequencing and assembly.</title>
        <authorList>
            <person name="Kim I."/>
        </authorList>
    </citation>
    <scope>NUCLEOTIDE SEQUENCE [LARGE SCALE GENOMIC DNA]</scope>
    <source>
        <strain evidence="2 3">Jin1</strain>
    </source>
</reference>
<evidence type="ECO:0000313" key="2">
    <source>
        <dbReference type="EMBL" id="MBL0745187.1"/>
    </source>
</evidence>
<proteinExistence type="predicted"/>
<dbReference type="RefSeq" id="WP_202015476.1">
    <property type="nucleotide sequence ID" value="NZ_JAERRB010000014.1"/>
</dbReference>
<feature type="chain" id="PRO_5046187955" description="Quinol oxidase subunit 4" evidence="1">
    <location>
        <begin position="18"/>
        <end position="53"/>
    </location>
</feature>
<sequence length="53" mass="6074">MKRIIGVFLLLTFFASACHSPKPYYKTAKGKKKQKYYNDLQFGGKSASQMKKP</sequence>
<name>A0ABS1L0Y8_9BACT</name>
<keyword evidence="3" id="KW-1185">Reference proteome</keyword>
<dbReference type="PROSITE" id="PS51257">
    <property type="entry name" value="PROKAR_LIPOPROTEIN"/>
    <property type="match status" value="1"/>
</dbReference>
<feature type="signal peptide" evidence="1">
    <location>
        <begin position="1"/>
        <end position="17"/>
    </location>
</feature>